<protein>
    <submittedName>
        <fullName evidence="2">Uncharacterized protein</fullName>
    </submittedName>
</protein>
<keyword evidence="1" id="KW-0472">Membrane</keyword>
<name>A0A2U8H9D1_9RHOB</name>
<dbReference type="KEGG" id="ypac:CEW88_01830"/>
<evidence type="ECO:0000256" key="1">
    <source>
        <dbReference type="SAM" id="Phobius"/>
    </source>
</evidence>
<accession>A0A2U8H9D1</accession>
<sequence length="196" mass="21472">MFSVVRLGLRARYAPFLLLCLIASLSVAAVAPALGHERLFLFAALWLLGLLAALAGRASLRRFRAARPVLLTRRALRRPPLPLPPVRQMRAELARLLSSPAPLGTQPESPEYALRRILERGLACHRARSAAELTPRGVTELWLLVTLLRATPERAGGLARCFRLPDMVLDLHDRLRRIAVQHAAATTAHTPLSAGG</sequence>
<dbReference type="EMBL" id="CP022189">
    <property type="protein sequence ID" value="AWI82512.1"/>
    <property type="molecule type" value="Genomic_DNA"/>
</dbReference>
<reference evidence="2 3" key="1">
    <citation type="submission" date="2017-06" db="EMBL/GenBank/DDBJ databases">
        <title>Yangia sp. YSBP01 complete genome sequence.</title>
        <authorList>
            <person name="Woo J.-H."/>
            <person name="Kim H.-S."/>
        </authorList>
    </citation>
    <scope>NUCLEOTIDE SEQUENCE [LARGE SCALE GENOMIC DNA]</scope>
    <source>
        <strain evidence="2 3">YSBP01</strain>
    </source>
</reference>
<evidence type="ECO:0000313" key="2">
    <source>
        <dbReference type="EMBL" id="AWI82512.1"/>
    </source>
</evidence>
<keyword evidence="1" id="KW-1133">Transmembrane helix</keyword>
<keyword evidence="1" id="KW-0812">Transmembrane</keyword>
<organism evidence="2 3">
    <name type="scientific">Alloyangia pacifica</name>
    <dbReference type="NCBI Taxonomy" id="311180"/>
    <lineage>
        <taxon>Bacteria</taxon>
        <taxon>Pseudomonadati</taxon>
        <taxon>Pseudomonadota</taxon>
        <taxon>Alphaproteobacteria</taxon>
        <taxon>Rhodobacterales</taxon>
        <taxon>Roseobacteraceae</taxon>
        <taxon>Alloyangia</taxon>
    </lineage>
</organism>
<gene>
    <name evidence="2" type="ORF">CEW88_01830</name>
</gene>
<proteinExistence type="predicted"/>
<feature type="transmembrane region" description="Helical" evidence="1">
    <location>
        <begin position="39"/>
        <end position="60"/>
    </location>
</feature>
<evidence type="ECO:0000313" key="3">
    <source>
        <dbReference type="Proteomes" id="UP000244915"/>
    </source>
</evidence>
<dbReference type="AlphaFoldDB" id="A0A2U8H9D1"/>
<dbReference type="Proteomes" id="UP000244915">
    <property type="component" value="Chromosome 1"/>
</dbReference>